<dbReference type="InterPro" id="IPR036397">
    <property type="entry name" value="RNaseH_sf"/>
</dbReference>
<dbReference type="InterPro" id="IPR001969">
    <property type="entry name" value="Aspartic_peptidase_AS"/>
</dbReference>
<sequence length="1653" mass="188111">NRSSRNLARAPATCYNLAIFAASITVLLAVNITEPEAMVVEAKLQLQQMEELQVMDPKDSLAAVDVATEQLDLDEVELAEEPFSPIWELLDKLYQYEDLIEVPSRCEEFFQEFMRLKNEDLQAYILRHGNMMKKMKEVHIEIPKLLAGWHLLTRAGVPKWTHVQVKSMCGGDMEYDKVSQALMRMFGGDHRPNPKDLGKLNKDDVFYEDIDEEVFYEEDDDEYYDGYDEDFDYTNDEVYYEDEIPEDVENAADQVEDAYSSYVESRRRMRELALSRGFYPIVAVGPEAQSEKGKGYARGGKGKGKSKGGKGKGKSKGYNNNGNGFKKTPWSRRPASGLRRFTPSSTPSTSSGASTELRSTLSGSTSQHGPRFKRYRVQGAGVKEVSEDQVTMVEDITEDSMAIVDSGASRTIVGEDVWKQWLEHMRERDVKEIHYNNEVRDFCFGDGNVVRSNYEVNFPAYVKGQKLNLTAAVVPGGTPFLVARPTLEEWKVKQDYENSRLKVMNSDWLEPERDKKKHYSLNLMDYEDVKEEVDHQLEENIKIGVLTDECEIAFKDALENDMDAIMVAEDVQDSWTIEPNIDKEGMLETSQHCTVDVGVNDALELSDVAVGKSFASRGLLFWEVYVDPGNISQHMVNHYPDVEVANFSLPDWDFKNAEIRKRFLELMEVEKPHFIWLAPPCTLWSPMQNLNAITEADKQRLQELRDEARMFTTSLTTSTLAMASSLAYFKNGIYQGLVKKSTRIRTNFPELAEALDLKCQCPRGEHVQMIGKSAALKDMQNYEPNFVQRAAKAIYNNMENNWRLRQIAQVMVTEELNDEEAERERKAVQQQHRLTEHDRPASLNVVKKLHRQLGHPGNDRLVKALKDANFDETIMKCGRQFRCDICESFAPKKLDRPASLPQTTHFNDMLEMDVFHIKCHGQKHKILASLDLHARYEMNEMVNSESFDEETAALQRWMSLAGVPRRIKTDSSGAHMGEEMQSWCDEYGIKLILVPTDAHNRSIHGISPAAMVLGYTPEDDGICDEPTRLRVDGRQAYMEDQAIRSLATKAFYEANTDATLRQAMLAKTRNDDEPLQVGNYGYYWRIMMDKEASRWRGPALVCAVESRPDGRPDVYWMAHGSSLVRVSHVMARREVPAERTARLEQLPDTAAREPAKQRVVRALRPVRGPIRFLDLAPDGPSVDAEAKAAAETAAAAAMEIKNEAMNQTTAADSKSSIKEEIKTIKRDSAAAELETSNNMDVEQQPAAEVKAEKRERSRSPPKEDETRLRMSQASFDAARRLEGLPPRAATRQELNSNWHGPVDNIDVDDELLAEEFNEKKLSLEEKAQFDEAKDQALRVWIENDAWRPVNMEEADPEETVPARFLQRWSMVNPTLSIETDETLCHSGLSSVLTDAKSLFDASKSITSGIHLTERRTAIEVAIVAERVKVMQAEWKWLNSHQQVADGLTKPSAKDRFAEILQRGNHQLKFDPNFVPAKKVAQKGKDAQERHLQQVATEQVFGLTEDDENKSADLCQSRGCRKRLTRPSLCKFCSRRHFYLNHHQKFGWSDEWSKSAKLAISILAVENASQAEAHMFGDDVLKANTWWKVFTAFAIIFFFAQVFFKAVQANVRLHAYDMALEEIFLFEENYARPSHGVPIPDEGLWCSTYDEVLN</sequence>
<keyword evidence="8" id="KW-0472">Membrane</keyword>
<feature type="transmembrane region" description="Helical" evidence="8">
    <location>
        <begin position="12"/>
        <end position="30"/>
    </location>
</feature>
<evidence type="ECO:0000256" key="6">
    <source>
        <dbReference type="ARBA" id="ARBA00022918"/>
    </source>
</evidence>
<keyword evidence="12" id="KW-1185">Reference proteome</keyword>
<reference evidence="10" key="1">
    <citation type="submission" date="2022-10" db="EMBL/GenBank/DDBJ databases">
        <authorList>
            <person name="Chen Y."/>
            <person name="Dougan E. K."/>
            <person name="Chan C."/>
            <person name="Rhodes N."/>
            <person name="Thang M."/>
        </authorList>
    </citation>
    <scope>NUCLEOTIDE SEQUENCE</scope>
</reference>
<dbReference type="InterPro" id="IPR012337">
    <property type="entry name" value="RNaseH-like_sf"/>
</dbReference>
<gene>
    <name evidence="10" type="ORF">C1SCF055_LOCUS40423</name>
</gene>
<dbReference type="PROSITE" id="PS50994">
    <property type="entry name" value="INTEGRASE"/>
    <property type="match status" value="1"/>
</dbReference>
<keyword evidence="6" id="KW-0695">RNA-directed DNA polymerase</keyword>
<feature type="transmembrane region" description="Helical" evidence="8">
    <location>
        <begin position="1584"/>
        <end position="1603"/>
    </location>
</feature>
<dbReference type="GO" id="GO:0003676">
    <property type="term" value="F:nucleic acid binding"/>
    <property type="evidence" value="ECO:0007669"/>
    <property type="project" value="InterPro"/>
</dbReference>
<evidence type="ECO:0000313" key="11">
    <source>
        <dbReference type="EMBL" id="CAL4802914.1"/>
    </source>
</evidence>
<dbReference type="GO" id="GO:0004519">
    <property type="term" value="F:endonuclease activity"/>
    <property type="evidence" value="ECO:0007669"/>
    <property type="project" value="UniProtKB-KW"/>
</dbReference>
<feature type="compositionally biased region" description="Basic and acidic residues" evidence="7">
    <location>
        <begin position="1249"/>
        <end position="1268"/>
    </location>
</feature>
<dbReference type="EMBL" id="CAMXCT030006539">
    <property type="protein sequence ID" value="CAL4802914.1"/>
    <property type="molecule type" value="Genomic_DNA"/>
</dbReference>
<keyword evidence="8" id="KW-0812">Transmembrane</keyword>
<feature type="non-terminal residue" evidence="10">
    <location>
        <position position="1"/>
    </location>
</feature>
<evidence type="ECO:0000256" key="4">
    <source>
        <dbReference type="ARBA" id="ARBA00022759"/>
    </source>
</evidence>
<name>A0A9P1DUA3_9DINO</name>
<evidence type="ECO:0000256" key="3">
    <source>
        <dbReference type="ARBA" id="ARBA00022722"/>
    </source>
</evidence>
<protein>
    <recommendedName>
        <fullName evidence="9">Integrase catalytic domain-containing protein</fullName>
    </recommendedName>
</protein>
<feature type="compositionally biased region" description="Low complexity" evidence="7">
    <location>
        <begin position="316"/>
        <end position="327"/>
    </location>
</feature>
<keyword evidence="5" id="KW-0378">Hydrolase</keyword>
<dbReference type="GO" id="GO:0004190">
    <property type="term" value="F:aspartic-type endopeptidase activity"/>
    <property type="evidence" value="ECO:0007669"/>
    <property type="project" value="InterPro"/>
</dbReference>
<feature type="compositionally biased region" description="Basic residues" evidence="7">
    <location>
        <begin position="300"/>
        <end position="315"/>
    </location>
</feature>
<dbReference type="SUPFAM" id="SSF53098">
    <property type="entry name" value="Ribonuclease H-like"/>
    <property type="match status" value="1"/>
</dbReference>
<feature type="region of interest" description="Disordered" evidence="7">
    <location>
        <begin position="289"/>
        <end position="372"/>
    </location>
</feature>
<dbReference type="PROSITE" id="PS00141">
    <property type="entry name" value="ASP_PROTEASE"/>
    <property type="match status" value="1"/>
</dbReference>
<feature type="region of interest" description="Disordered" evidence="7">
    <location>
        <begin position="1228"/>
        <end position="1285"/>
    </location>
</feature>
<organism evidence="10">
    <name type="scientific">Cladocopium goreaui</name>
    <dbReference type="NCBI Taxonomy" id="2562237"/>
    <lineage>
        <taxon>Eukaryota</taxon>
        <taxon>Sar</taxon>
        <taxon>Alveolata</taxon>
        <taxon>Dinophyceae</taxon>
        <taxon>Suessiales</taxon>
        <taxon>Symbiodiniaceae</taxon>
        <taxon>Cladocopium</taxon>
    </lineage>
</organism>
<dbReference type="GO" id="GO:0006508">
    <property type="term" value="P:proteolysis"/>
    <property type="evidence" value="ECO:0007669"/>
    <property type="project" value="InterPro"/>
</dbReference>
<dbReference type="GO" id="GO:0015074">
    <property type="term" value="P:DNA integration"/>
    <property type="evidence" value="ECO:0007669"/>
    <property type="project" value="InterPro"/>
</dbReference>
<dbReference type="Proteomes" id="UP001152797">
    <property type="component" value="Unassembled WGS sequence"/>
</dbReference>
<keyword evidence="1" id="KW-0808">Transferase</keyword>
<evidence type="ECO:0000256" key="1">
    <source>
        <dbReference type="ARBA" id="ARBA00022679"/>
    </source>
</evidence>
<keyword evidence="8" id="KW-1133">Transmembrane helix</keyword>
<feature type="non-terminal residue" evidence="10">
    <location>
        <position position="1653"/>
    </location>
</feature>
<accession>A0A9P1DUA3</accession>
<feature type="domain" description="Integrase catalytic" evidence="9">
    <location>
        <begin position="897"/>
        <end position="993"/>
    </location>
</feature>
<dbReference type="GO" id="GO:0003964">
    <property type="term" value="F:RNA-directed DNA polymerase activity"/>
    <property type="evidence" value="ECO:0007669"/>
    <property type="project" value="UniProtKB-KW"/>
</dbReference>
<keyword evidence="3" id="KW-0540">Nuclease</keyword>
<evidence type="ECO:0000256" key="8">
    <source>
        <dbReference type="SAM" id="Phobius"/>
    </source>
</evidence>
<evidence type="ECO:0000256" key="7">
    <source>
        <dbReference type="SAM" id="MobiDB-lite"/>
    </source>
</evidence>
<dbReference type="Gene3D" id="3.30.420.10">
    <property type="entry name" value="Ribonuclease H-like superfamily/Ribonuclease H"/>
    <property type="match status" value="1"/>
</dbReference>
<evidence type="ECO:0000313" key="12">
    <source>
        <dbReference type="Proteomes" id="UP001152797"/>
    </source>
</evidence>
<evidence type="ECO:0000313" key="10">
    <source>
        <dbReference type="EMBL" id="CAI4015602.1"/>
    </source>
</evidence>
<evidence type="ECO:0000256" key="2">
    <source>
        <dbReference type="ARBA" id="ARBA00022695"/>
    </source>
</evidence>
<dbReference type="EMBL" id="CAMXCT020006539">
    <property type="protein sequence ID" value="CAL1168977.1"/>
    <property type="molecule type" value="Genomic_DNA"/>
</dbReference>
<proteinExistence type="predicted"/>
<feature type="compositionally biased region" description="Low complexity" evidence="7">
    <location>
        <begin position="342"/>
        <end position="355"/>
    </location>
</feature>
<keyword evidence="4" id="KW-0255">Endonuclease</keyword>
<keyword evidence="2" id="KW-0548">Nucleotidyltransferase</keyword>
<evidence type="ECO:0000256" key="5">
    <source>
        <dbReference type="ARBA" id="ARBA00022801"/>
    </source>
</evidence>
<dbReference type="EMBL" id="CAMXCT010006539">
    <property type="protein sequence ID" value="CAI4015602.1"/>
    <property type="molecule type" value="Genomic_DNA"/>
</dbReference>
<dbReference type="OrthoDB" id="10679995at2759"/>
<reference evidence="11 12" key="2">
    <citation type="submission" date="2024-05" db="EMBL/GenBank/DDBJ databases">
        <authorList>
            <person name="Chen Y."/>
            <person name="Shah S."/>
            <person name="Dougan E. K."/>
            <person name="Thang M."/>
            <person name="Chan C."/>
        </authorList>
    </citation>
    <scope>NUCLEOTIDE SEQUENCE [LARGE SCALE GENOMIC DNA]</scope>
</reference>
<evidence type="ECO:0000259" key="9">
    <source>
        <dbReference type="PROSITE" id="PS50994"/>
    </source>
</evidence>
<feature type="compositionally biased region" description="Polar residues" evidence="7">
    <location>
        <begin position="356"/>
        <end position="368"/>
    </location>
</feature>
<comment type="caution">
    <text evidence="10">The sequence shown here is derived from an EMBL/GenBank/DDBJ whole genome shotgun (WGS) entry which is preliminary data.</text>
</comment>
<dbReference type="InterPro" id="IPR001584">
    <property type="entry name" value="Integrase_cat-core"/>
</dbReference>